<name>A0A6A5WES0_9PLEO</name>
<gene>
    <name evidence="1" type="ORF">P154DRAFT_231424</name>
</gene>
<evidence type="ECO:0000313" key="1">
    <source>
        <dbReference type="EMBL" id="KAF1999394.1"/>
    </source>
</evidence>
<dbReference type="Proteomes" id="UP000799779">
    <property type="component" value="Unassembled WGS sequence"/>
</dbReference>
<evidence type="ECO:0000313" key="2">
    <source>
        <dbReference type="Proteomes" id="UP000799779"/>
    </source>
</evidence>
<protein>
    <submittedName>
        <fullName evidence="1">Uncharacterized protein</fullName>
    </submittedName>
</protein>
<sequence length="155" mass="16339">MTRESSARTARSAMYISAVDALVLGRRGPLLPWHIASGSIHSPARSLHEAGVDSGSWAATTWRPVFCGHGWLAGQAEPAQKQARGVALVESGSSAPPSRGGAWRDWVFTIEAPGPGLFSALRVLARANDGARTRGTASFANKAPTAWRKGQKIPA</sequence>
<dbReference type="AlphaFoldDB" id="A0A6A5WES0"/>
<proteinExistence type="predicted"/>
<accession>A0A6A5WES0</accession>
<keyword evidence="2" id="KW-1185">Reference proteome</keyword>
<organism evidence="1 2">
    <name type="scientific">Amniculicola lignicola CBS 123094</name>
    <dbReference type="NCBI Taxonomy" id="1392246"/>
    <lineage>
        <taxon>Eukaryota</taxon>
        <taxon>Fungi</taxon>
        <taxon>Dikarya</taxon>
        <taxon>Ascomycota</taxon>
        <taxon>Pezizomycotina</taxon>
        <taxon>Dothideomycetes</taxon>
        <taxon>Pleosporomycetidae</taxon>
        <taxon>Pleosporales</taxon>
        <taxon>Amniculicolaceae</taxon>
        <taxon>Amniculicola</taxon>
    </lineage>
</organism>
<reference evidence="1" key="1">
    <citation type="journal article" date="2020" name="Stud. Mycol.">
        <title>101 Dothideomycetes genomes: a test case for predicting lifestyles and emergence of pathogens.</title>
        <authorList>
            <person name="Haridas S."/>
            <person name="Albert R."/>
            <person name="Binder M."/>
            <person name="Bloem J."/>
            <person name="Labutti K."/>
            <person name="Salamov A."/>
            <person name="Andreopoulos B."/>
            <person name="Baker S."/>
            <person name="Barry K."/>
            <person name="Bills G."/>
            <person name="Bluhm B."/>
            <person name="Cannon C."/>
            <person name="Castanera R."/>
            <person name="Culley D."/>
            <person name="Daum C."/>
            <person name="Ezra D."/>
            <person name="Gonzalez J."/>
            <person name="Henrissat B."/>
            <person name="Kuo A."/>
            <person name="Liang C."/>
            <person name="Lipzen A."/>
            <person name="Lutzoni F."/>
            <person name="Magnuson J."/>
            <person name="Mondo S."/>
            <person name="Nolan M."/>
            <person name="Ohm R."/>
            <person name="Pangilinan J."/>
            <person name="Park H.-J."/>
            <person name="Ramirez L."/>
            <person name="Alfaro M."/>
            <person name="Sun H."/>
            <person name="Tritt A."/>
            <person name="Yoshinaga Y."/>
            <person name="Zwiers L.-H."/>
            <person name="Turgeon B."/>
            <person name="Goodwin S."/>
            <person name="Spatafora J."/>
            <person name="Crous P."/>
            <person name="Grigoriev I."/>
        </authorList>
    </citation>
    <scope>NUCLEOTIDE SEQUENCE</scope>
    <source>
        <strain evidence="1">CBS 123094</strain>
    </source>
</reference>
<dbReference type="EMBL" id="ML977596">
    <property type="protein sequence ID" value="KAF1999394.1"/>
    <property type="molecule type" value="Genomic_DNA"/>
</dbReference>